<keyword evidence="2" id="KW-0812">Transmembrane</keyword>
<dbReference type="Proteomes" id="UP001200034">
    <property type="component" value="Unassembled WGS sequence"/>
</dbReference>
<keyword evidence="2" id="KW-1133">Transmembrane helix</keyword>
<feature type="compositionally biased region" description="Low complexity" evidence="1">
    <location>
        <begin position="28"/>
        <end position="53"/>
    </location>
</feature>
<feature type="transmembrane region" description="Helical" evidence="2">
    <location>
        <begin position="71"/>
        <end position="93"/>
    </location>
</feature>
<keyword evidence="4" id="KW-1185">Reference proteome</keyword>
<name>A0AAD4K776_9MUSC</name>
<evidence type="ECO:0000256" key="2">
    <source>
        <dbReference type="SAM" id="Phobius"/>
    </source>
</evidence>
<organism evidence="3 4">
    <name type="scientific">Drosophila rubida</name>
    <dbReference type="NCBI Taxonomy" id="30044"/>
    <lineage>
        <taxon>Eukaryota</taxon>
        <taxon>Metazoa</taxon>
        <taxon>Ecdysozoa</taxon>
        <taxon>Arthropoda</taxon>
        <taxon>Hexapoda</taxon>
        <taxon>Insecta</taxon>
        <taxon>Pterygota</taxon>
        <taxon>Neoptera</taxon>
        <taxon>Endopterygota</taxon>
        <taxon>Diptera</taxon>
        <taxon>Brachycera</taxon>
        <taxon>Muscomorpha</taxon>
        <taxon>Ephydroidea</taxon>
        <taxon>Drosophilidae</taxon>
        <taxon>Drosophila</taxon>
    </lineage>
</organism>
<evidence type="ECO:0000313" key="3">
    <source>
        <dbReference type="EMBL" id="KAH8378401.1"/>
    </source>
</evidence>
<dbReference type="EMBL" id="JAJJHW010001127">
    <property type="protein sequence ID" value="KAH8378401.1"/>
    <property type="molecule type" value="Genomic_DNA"/>
</dbReference>
<reference evidence="3" key="1">
    <citation type="journal article" date="2021" name="Mol. Ecol. Resour.">
        <title>Phylogenomic analyses of the genus Drosophila reveals genomic signals of climate adaptation.</title>
        <authorList>
            <person name="Li F."/>
            <person name="Rane R.V."/>
            <person name="Luria V."/>
            <person name="Xiong Z."/>
            <person name="Chen J."/>
            <person name="Li Z."/>
            <person name="Catullo R.A."/>
            <person name="Griffin P.C."/>
            <person name="Schiffer M."/>
            <person name="Pearce S."/>
            <person name="Lee S.F."/>
            <person name="McElroy K."/>
            <person name="Stocker A."/>
            <person name="Shirriffs J."/>
            <person name="Cockerell F."/>
            <person name="Coppin C."/>
            <person name="Sgro C.M."/>
            <person name="Karger A."/>
            <person name="Cain J.W."/>
            <person name="Weber J.A."/>
            <person name="Santpere G."/>
            <person name="Kirschner M.W."/>
            <person name="Hoffmann A.A."/>
            <person name="Oakeshott J.G."/>
            <person name="Zhang G."/>
        </authorList>
    </citation>
    <scope>NUCLEOTIDE SEQUENCE</scope>
    <source>
        <strain evidence="3">BGI-SZ-2011g</strain>
    </source>
</reference>
<proteinExistence type="predicted"/>
<feature type="region of interest" description="Disordered" evidence="1">
    <location>
        <begin position="27"/>
        <end position="57"/>
    </location>
</feature>
<evidence type="ECO:0000256" key="1">
    <source>
        <dbReference type="SAM" id="MobiDB-lite"/>
    </source>
</evidence>
<keyword evidence="2" id="KW-0472">Membrane</keyword>
<dbReference type="AlphaFoldDB" id="A0AAD4K776"/>
<comment type="caution">
    <text evidence="3">The sequence shown here is derived from an EMBL/GenBank/DDBJ whole genome shotgun (WGS) entry which is preliminary data.</text>
</comment>
<sequence length="101" mass="10618">MTHRLSDTAAAATATKSNCKMFSRQCLSTSNPRSSYPRSTSSSSASSSSSAQSRGRHLTCPTSNWNGNWNLSLLALIIASGCLMLNTPAIAAFDIGESTTL</sequence>
<evidence type="ECO:0000313" key="4">
    <source>
        <dbReference type="Proteomes" id="UP001200034"/>
    </source>
</evidence>
<accession>A0AAD4K776</accession>
<gene>
    <name evidence="3" type="ORF">KR093_011153</name>
</gene>
<protein>
    <submittedName>
        <fullName evidence="3">Uncharacterized protein</fullName>
    </submittedName>
</protein>